<gene>
    <name evidence="1" type="ORF">P29B0810_134</name>
</gene>
<dbReference type="InterPro" id="IPR055891">
    <property type="entry name" value="DUF7468"/>
</dbReference>
<evidence type="ECO:0000313" key="1">
    <source>
        <dbReference type="EMBL" id="AOV61829.1"/>
    </source>
</evidence>
<dbReference type="OrthoDB" id="24570at10239"/>
<dbReference type="Proteomes" id="UP000202081">
    <property type="component" value="Segment"/>
</dbReference>
<organism evidence="1 2">
    <name type="scientific">Synechococcus phage S-WAM2</name>
    <dbReference type="NCBI Taxonomy" id="1815522"/>
    <lineage>
        <taxon>Viruses</taxon>
        <taxon>Duplodnaviria</taxon>
        <taxon>Heunggongvirae</taxon>
        <taxon>Uroviricota</taxon>
        <taxon>Caudoviricetes</taxon>
        <taxon>Pantevenvirales</taxon>
        <taxon>Kyanoviridae</taxon>
        <taxon>Cymopoleiavirus</taxon>
        <taxon>Cymopoleiavirus swam2</taxon>
    </lineage>
</organism>
<dbReference type="KEGG" id="vg:30309207"/>
<keyword evidence="2" id="KW-1185">Reference proteome</keyword>
<accession>A0A1D8KT76</accession>
<dbReference type="EMBL" id="KU686211">
    <property type="protein sequence ID" value="AOV61829.1"/>
    <property type="molecule type" value="Genomic_DNA"/>
</dbReference>
<evidence type="ECO:0000313" key="2">
    <source>
        <dbReference type="Proteomes" id="UP000202081"/>
    </source>
</evidence>
<name>A0A1D8KT76_9CAUD</name>
<sequence length="78" mass="8777">MSEEQNYEWHETPYGKFRVAKTRFGTWNSFGEDGTEYITGIKEDVVVAGTKFYLEGIATNWANSISSQKFDGTVGGKL</sequence>
<dbReference type="RefSeq" id="YP_009324297.1">
    <property type="nucleotide sequence ID" value="NC_031935.1"/>
</dbReference>
<protein>
    <submittedName>
        <fullName evidence="1">Uncharacterized protein</fullName>
    </submittedName>
</protein>
<dbReference type="Pfam" id="PF24272">
    <property type="entry name" value="DUF7468"/>
    <property type="match status" value="1"/>
</dbReference>
<reference evidence="1 2" key="1">
    <citation type="journal article" date="2016" name="Virology">
        <title>The genomic content and context of auxiliary metabolic genes in marine cyanomyoviruses.</title>
        <authorList>
            <person name="Crummett L.T."/>
            <person name="Puxty R.J."/>
            <person name="Weihe C."/>
            <person name="Marston M.F."/>
            <person name="Martiny J.B."/>
        </authorList>
    </citation>
    <scope>NUCLEOTIDE SEQUENCE [LARGE SCALE GENOMIC DNA]</scope>
    <source>
        <strain evidence="1">0810PA29</strain>
    </source>
</reference>
<dbReference type="GeneID" id="30309207"/>
<proteinExistence type="predicted"/>